<dbReference type="PANTHER" id="PTHR43283">
    <property type="entry name" value="BETA-LACTAMASE-RELATED"/>
    <property type="match status" value="1"/>
</dbReference>
<comment type="caution">
    <text evidence="5">The sequence shown here is derived from an EMBL/GenBank/DDBJ whole genome shotgun (WGS) entry which is preliminary data.</text>
</comment>
<comment type="similarity">
    <text evidence="1">Belongs to the class-A beta-lactamase family.</text>
</comment>
<evidence type="ECO:0000256" key="1">
    <source>
        <dbReference type="ARBA" id="ARBA00009009"/>
    </source>
</evidence>
<evidence type="ECO:0000256" key="2">
    <source>
        <dbReference type="ARBA" id="ARBA00022801"/>
    </source>
</evidence>
<dbReference type="InterPro" id="IPR001466">
    <property type="entry name" value="Beta-lactam-related"/>
</dbReference>
<evidence type="ECO:0000259" key="4">
    <source>
        <dbReference type="Pfam" id="PF00144"/>
    </source>
</evidence>
<feature type="region of interest" description="Disordered" evidence="3">
    <location>
        <begin position="153"/>
        <end position="172"/>
    </location>
</feature>
<proteinExistence type="inferred from homology"/>
<keyword evidence="6" id="KW-1185">Reference proteome</keyword>
<dbReference type="SUPFAM" id="SSF56601">
    <property type="entry name" value="beta-lactamase/transpeptidase-like"/>
    <property type="match status" value="1"/>
</dbReference>
<protein>
    <recommendedName>
        <fullName evidence="4">Beta-lactamase-related domain-containing protein</fullName>
    </recommendedName>
</protein>
<sequence>MSTQQHQRRRRREVSVYAPSEDVYDYHGASTRSRRDYATIAPVRSMTYPQIPVSLPGHVHENTPRSSPYRRQRAQTIDVGATPRLCSWDFQVSAFEDDKLECDKEKFGEKFRRTVNGFLHGKKDTERQQCVTVKDKKLLRNSPSSPLLSQFSLQSSRLRHQYSPTNSHSDQHYTSRYENALPLELQDAVRNQSSSHWASALPSESRKPWVPPEIEYEAPRPAPRPPTSSRVLRGAKSVGGYQSQLREMFTVRDSSEVGLNQGQVDRDQVLMSEAKAFLLAETEVAAASGESGREKQSVPATVLVAGNKSGMNVRTLMQANTQRDISGPLIQEAHGFKCLAADSVPIDLDTTFWIASCTKLMTTVAVLQLVERGLVDLDEDITRILHEWKNPTVLTGFDEDGKPMTRPAKNKMTLRQLLTHSSGIGYGPLSPAVQRYRQSMGMAPRVGETLAESSVYPLLFEPGEGWEYSYSIDWAGVVVERLGGHGKLEEYMTKNVWSPLGITTATFRLKQRDDIRSHLVEMLTRDEEDRLKVSVESEALYTFSYDCGGAGMFIKPTDYAKLLEALLRNNGTILKPETVDLMFTPQLQDSKYLVEYIKANPFRYTMLAALPVDIEYNWGLGSLLTMEDVPGKRKKHWWIDRTSNVFGLYATQIQPFGDIPSTDLFSHFEEAVYREFAPLDLNTAIGPLLV</sequence>
<evidence type="ECO:0000313" key="5">
    <source>
        <dbReference type="EMBL" id="KAK7470283.1"/>
    </source>
</evidence>
<accession>A0ABR1K594</accession>
<name>A0ABR1K594_9AGAR</name>
<dbReference type="Pfam" id="PF00144">
    <property type="entry name" value="Beta-lactamase"/>
    <property type="match status" value="1"/>
</dbReference>
<keyword evidence="2" id="KW-0378">Hydrolase</keyword>
<reference evidence="5 6" key="1">
    <citation type="submission" date="2024-01" db="EMBL/GenBank/DDBJ databases">
        <title>A draft genome for the cacao thread blight pathogen Marasmiellus scandens.</title>
        <authorList>
            <person name="Baruah I.K."/>
            <person name="Leung J."/>
            <person name="Bukari Y."/>
            <person name="Amoako-Attah I."/>
            <person name="Meinhardt L.W."/>
            <person name="Bailey B.A."/>
            <person name="Cohen S.P."/>
        </authorList>
    </citation>
    <scope>NUCLEOTIDE SEQUENCE [LARGE SCALE GENOMIC DNA]</scope>
    <source>
        <strain evidence="5 6">GH-19</strain>
    </source>
</reference>
<dbReference type="InterPro" id="IPR012338">
    <property type="entry name" value="Beta-lactam/transpept-like"/>
</dbReference>
<feature type="domain" description="Beta-lactamase-related" evidence="4">
    <location>
        <begin position="342"/>
        <end position="600"/>
    </location>
</feature>
<organism evidence="5 6">
    <name type="scientific">Marasmiellus scandens</name>
    <dbReference type="NCBI Taxonomy" id="2682957"/>
    <lineage>
        <taxon>Eukaryota</taxon>
        <taxon>Fungi</taxon>
        <taxon>Dikarya</taxon>
        <taxon>Basidiomycota</taxon>
        <taxon>Agaricomycotina</taxon>
        <taxon>Agaricomycetes</taxon>
        <taxon>Agaricomycetidae</taxon>
        <taxon>Agaricales</taxon>
        <taxon>Marasmiineae</taxon>
        <taxon>Omphalotaceae</taxon>
        <taxon>Marasmiellus</taxon>
    </lineage>
</organism>
<dbReference type="InterPro" id="IPR050789">
    <property type="entry name" value="Diverse_Enzym_Activities"/>
</dbReference>
<gene>
    <name evidence="5" type="ORF">VKT23_001714</name>
</gene>
<evidence type="ECO:0000256" key="3">
    <source>
        <dbReference type="SAM" id="MobiDB-lite"/>
    </source>
</evidence>
<dbReference type="Proteomes" id="UP001498398">
    <property type="component" value="Unassembled WGS sequence"/>
</dbReference>
<dbReference type="Gene3D" id="3.40.710.10">
    <property type="entry name" value="DD-peptidase/beta-lactamase superfamily"/>
    <property type="match status" value="1"/>
</dbReference>
<dbReference type="PANTHER" id="PTHR43283:SF17">
    <property type="entry name" value="(LOVD), PUTATIVE (AFU_ORTHOLOGUE AFUA_5G00920)-RELATED"/>
    <property type="match status" value="1"/>
</dbReference>
<dbReference type="EMBL" id="JBANRG010000002">
    <property type="protein sequence ID" value="KAK7470283.1"/>
    <property type="molecule type" value="Genomic_DNA"/>
</dbReference>
<evidence type="ECO:0000313" key="6">
    <source>
        <dbReference type="Proteomes" id="UP001498398"/>
    </source>
</evidence>